<evidence type="ECO:0000256" key="5">
    <source>
        <dbReference type="ARBA" id="ARBA00022884"/>
    </source>
</evidence>
<evidence type="ECO:0000313" key="10">
    <source>
        <dbReference type="Proteomes" id="UP001300261"/>
    </source>
</evidence>
<evidence type="ECO:0000256" key="3">
    <source>
        <dbReference type="ARBA" id="ARBA00022759"/>
    </source>
</evidence>
<dbReference type="RefSeq" id="WP_265963861.1">
    <property type="nucleotide sequence ID" value="NZ_JAPEVI010000003.1"/>
</dbReference>
<feature type="region of interest" description="Disordered" evidence="8">
    <location>
        <begin position="113"/>
        <end position="144"/>
    </location>
</feature>
<evidence type="ECO:0000256" key="8">
    <source>
        <dbReference type="SAM" id="MobiDB-lite"/>
    </source>
</evidence>
<keyword evidence="10" id="KW-1185">Reference proteome</keyword>
<dbReference type="InterPro" id="IPR020568">
    <property type="entry name" value="Ribosomal_Su5_D2-typ_SF"/>
</dbReference>
<organism evidence="9 10">
    <name type="scientific">Roseibium salinum</name>
    <dbReference type="NCBI Taxonomy" id="1604349"/>
    <lineage>
        <taxon>Bacteria</taxon>
        <taxon>Pseudomonadati</taxon>
        <taxon>Pseudomonadota</taxon>
        <taxon>Alphaproteobacteria</taxon>
        <taxon>Hyphomicrobiales</taxon>
        <taxon>Stappiaceae</taxon>
        <taxon>Roseibium</taxon>
    </lineage>
</organism>
<dbReference type="SUPFAM" id="SSF54211">
    <property type="entry name" value="Ribosomal protein S5 domain 2-like"/>
    <property type="match status" value="1"/>
</dbReference>
<keyword evidence="2 6" id="KW-0540">Nuclease</keyword>
<evidence type="ECO:0000256" key="4">
    <source>
        <dbReference type="ARBA" id="ARBA00022801"/>
    </source>
</evidence>
<protein>
    <recommendedName>
        <fullName evidence="6 7">Ribonuclease P protein component</fullName>
        <shortName evidence="6">RNase P protein</shortName>
        <shortName evidence="6">RNaseP protein</shortName>
        <ecNumber evidence="6 7">3.1.26.5</ecNumber>
    </recommendedName>
    <alternativeName>
        <fullName evidence="6">Protein C5</fullName>
    </alternativeName>
</protein>
<dbReference type="GO" id="GO:0004526">
    <property type="term" value="F:ribonuclease P activity"/>
    <property type="evidence" value="ECO:0007669"/>
    <property type="project" value="UniProtKB-EC"/>
</dbReference>
<dbReference type="NCBIfam" id="TIGR00188">
    <property type="entry name" value="rnpA"/>
    <property type="match status" value="1"/>
</dbReference>
<dbReference type="Pfam" id="PF00825">
    <property type="entry name" value="Ribonuclease_P"/>
    <property type="match status" value="1"/>
</dbReference>
<name>A0ABT3R4Q0_9HYPH</name>
<comment type="caution">
    <text evidence="9">The sequence shown here is derived from an EMBL/GenBank/DDBJ whole genome shotgun (WGS) entry which is preliminary data.</text>
</comment>
<keyword evidence="4 6" id="KW-0378">Hydrolase</keyword>
<evidence type="ECO:0000256" key="6">
    <source>
        <dbReference type="HAMAP-Rule" id="MF_00227"/>
    </source>
</evidence>
<dbReference type="EMBL" id="JAPEVI010000003">
    <property type="protein sequence ID" value="MCX2724111.1"/>
    <property type="molecule type" value="Genomic_DNA"/>
</dbReference>
<keyword evidence="5 6" id="KW-0694">RNA-binding</keyword>
<comment type="similarity">
    <text evidence="6">Belongs to the RnpA family.</text>
</comment>
<reference evidence="9 10" key="1">
    <citation type="journal article" date="2016" name="Int. J. Syst. Evol. Microbiol.">
        <title>Labrenzia salina sp. nov., isolated from the rhizosphere of the halophyte Arthrocnemum macrostachyum.</title>
        <authorList>
            <person name="Camacho M."/>
            <person name="Redondo-Gomez S."/>
            <person name="Rodriguez-Llorente I."/>
            <person name="Rohde M."/>
            <person name="Sproer C."/>
            <person name="Schumann P."/>
            <person name="Klenk H.P."/>
            <person name="Montero-Calasanz M.D.C."/>
        </authorList>
    </citation>
    <scope>NUCLEOTIDE SEQUENCE [LARGE SCALE GENOMIC DNA]</scope>
    <source>
        <strain evidence="9 10">DSM 29163</strain>
    </source>
</reference>
<dbReference type="InterPro" id="IPR000100">
    <property type="entry name" value="RNase_P"/>
</dbReference>
<evidence type="ECO:0000313" key="9">
    <source>
        <dbReference type="EMBL" id="MCX2724111.1"/>
    </source>
</evidence>
<gene>
    <name evidence="6 9" type="primary">rnpA</name>
    <name evidence="9" type="ORF">ON753_17310</name>
</gene>
<comment type="catalytic activity">
    <reaction evidence="6">
        <text>Endonucleolytic cleavage of RNA, removing 5'-extranucleotides from tRNA precursor.</text>
        <dbReference type="EC" id="3.1.26.5"/>
    </reaction>
</comment>
<dbReference type="EC" id="3.1.26.5" evidence="6 7"/>
<dbReference type="HAMAP" id="MF_00227">
    <property type="entry name" value="RNase_P"/>
    <property type="match status" value="1"/>
</dbReference>
<evidence type="ECO:0000256" key="1">
    <source>
        <dbReference type="ARBA" id="ARBA00022694"/>
    </source>
</evidence>
<proteinExistence type="inferred from homology"/>
<comment type="subunit">
    <text evidence="6">Consists of a catalytic RNA component (M1 or rnpB) and a protein subunit.</text>
</comment>
<dbReference type="Gene3D" id="3.30.230.10">
    <property type="match status" value="1"/>
</dbReference>
<comment type="function">
    <text evidence="6">RNaseP catalyzes the removal of the 5'-leader sequence from pre-tRNA to produce the mature 5'-terminus. It can also cleave other RNA substrates such as 4.5S RNA. The protein component plays an auxiliary but essential role in vivo by binding to the 5'-leader sequence and broadening the substrate specificity of the ribozyme.</text>
</comment>
<sequence>MAASANNQPHAMDTLKKRSEFLAVAKGGRLGRRAFVIQGRKRDKDGAPRVGYTVTKKTGNSVMRSRIKRRLRAAVAELDPGEVPQSADFVLVARDSALTLPFQKLVADLKSGLGQVLDPDTQRGWGKPRRAKRQDQTTMRRKQG</sequence>
<keyword evidence="3 6" id="KW-0255">Endonuclease</keyword>
<accession>A0ABT3R4Q0</accession>
<keyword evidence="1 6" id="KW-0819">tRNA processing</keyword>
<evidence type="ECO:0000256" key="2">
    <source>
        <dbReference type="ARBA" id="ARBA00022722"/>
    </source>
</evidence>
<dbReference type="PANTHER" id="PTHR33992">
    <property type="entry name" value="RIBONUCLEASE P PROTEIN COMPONENT"/>
    <property type="match status" value="1"/>
</dbReference>
<dbReference type="Proteomes" id="UP001300261">
    <property type="component" value="Unassembled WGS sequence"/>
</dbReference>
<evidence type="ECO:0000256" key="7">
    <source>
        <dbReference type="NCBIfam" id="TIGR00188"/>
    </source>
</evidence>
<dbReference type="InterPro" id="IPR014721">
    <property type="entry name" value="Ribsml_uS5_D2-typ_fold_subgr"/>
</dbReference>
<dbReference type="PANTHER" id="PTHR33992:SF1">
    <property type="entry name" value="RIBONUCLEASE P PROTEIN COMPONENT"/>
    <property type="match status" value="1"/>
</dbReference>